<sequence>MPEICIVDENYVKKYTNVNGAVDANRIYQAIYVAQDLHIEQYLGTDLWNKIKNDSANASITGVYLTLRNDYIRKALVWFVMVELLPSLYYRQDNGSLVKHTSEDSEVITQSELDRLIDDSRGKALHYTRKMVDYLCHNASLFPEYTSNTFPDTPPVKNVYSRSKMVFSTGNTPSSRSGYSSSCNRRWYGC</sequence>
<proteinExistence type="predicted"/>
<gene>
    <name evidence="1" type="ORF">UFOVP780_39</name>
</gene>
<name>A0A6J5NXP5_9CAUD</name>
<reference evidence="1" key="1">
    <citation type="submission" date="2020-04" db="EMBL/GenBank/DDBJ databases">
        <authorList>
            <person name="Chiriac C."/>
            <person name="Salcher M."/>
            <person name="Ghai R."/>
            <person name="Kavagutti S V."/>
        </authorList>
    </citation>
    <scope>NUCLEOTIDE SEQUENCE</scope>
</reference>
<protein>
    <submittedName>
        <fullName evidence="1">Uncharacterized protein</fullName>
    </submittedName>
</protein>
<evidence type="ECO:0000313" key="1">
    <source>
        <dbReference type="EMBL" id="CAB4162426.1"/>
    </source>
</evidence>
<organism evidence="1">
    <name type="scientific">uncultured Caudovirales phage</name>
    <dbReference type="NCBI Taxonomy" id="2100421"/>
    <lineage>
        <taxon>Viruses</taxon>
        <taxon>Duplodnaviria</taxon>
        <taxon>Heunggongvirae</taxon>
        <taxon>Uroviricota</taxon>
        <taxon>Caudoviricetes</taxon>
        <taxon>Peduoviridae</taxon>
        <taxon>Maltschvirus</taxon>
        <taxon>Maltschvirus maltsch</taxon>
    </lineage>
</organism>
<accession>A0A6J5NXP5</accession>
<dbReference type="InterPro" id="IPR046558">
    <property type="entry name" value="DUF6712"/>
</dbReference>
<dbReference type="EMBL" id="LR796730">
    <property type="protein sequence ID" value="CAB4162426.1"/>
    <property type="molecule type" value="Genomic_DNA"/>
</dbReference>
<dbReference type="Pfam" id="PF20459">
    <property type="entry name" value="DUF6712"/>
    <property type="match status" value="1"/>
</dbReference>